<dbReference type="Proteomes" id="UP001209344">
    <property type="component" value="Unassembled WGS sequence"/>
</dbReference>
<dbReference type="RefSeq" id="WP_117662223.1">
    <property type="nucleotide sequence ID" value="NZ_CABOGV010000011.1"/>
</dbReference>
<accession>A0AAP3BBQ2</accession>
<name>A0AAP3BBQ2_9BACT</name>
<protein>
    <submittedName>
        <fullName evidence="1">Nucleotidyl transferase AbiEii/AbiGii toxin family protein</fullName>
    </submittedName>
</protein>
<organism evidence="1 2">
    <name type="scientific">Segatella copri</name>
    <dbReference type="NCBI Taxonomy" id="165179"/>
    <lineage>
        <taxon>Bacteria</taxon>
        <taxon>Pseudomonadati</taxon>
        <taxon>Bacteroidota</taxon>
        <taxon>Bacteroidia</taxon>
        <taxon>Bacteroidales</taxon>
        <taxon>Prevotellaceae</taxon>
        <taxon>Segatella</taxon>
    </lineage>
</organism>
<dbReference type="AlphaFoldDB" id="A0AAP3BBQ2"/>
<comment type="caution">
    <text evidence="1">The sequence shown here is derived from an EMBL/GenBank/DDBJ whole genome shotgun (WGS) entry which is preliminary data.</text>
</comment>
<evidence type="ECO:0000313" key="2">
    <source>
        <dbReference type="Proteomes" id="UP001209344"/>
    </source>
</evidence>
<gene>
    <name evidence="1" type="ORF">ONT16_07785</name>
</gene>
<reference evidence="1" key="1">
    <citation type="submission" date="2022-11" db="EMBL/GenBank/DDBJ databases">
        <title>Genomic repertoires linked with pathogenic potency of arthritogenic Prevotella copri isolated from the gut of rheumatoid arthritis patients.</title>
        <authorList>
            <person name="Nii T."/>
            <person name="Maeda Y."/>
            <person name="Motooka D."/>
            <person name="Naito M."/>
            <person name="Matsumoto Y."/>
            <person name="Ogawa T."/>
            <person name="Oguro-Igashira E."/>
            <person name="Kishikawa T."/>
            <person name="Yamashita M."/>
            <person name="Koizumi S."/>
            <person name="Kurakawa T."/>
            <person name="Okumura R."/>
            <person name="Kayama H."/>
            <person name="Murakami M."/>
            <person name="Sakaguchi T."/>
            <person name="Das B."/>
            <person name="Nakamura S."/>
            <person name="Okada Y."/>
            <person name="Kumanogoh A."/>
            <person name="Takeda K."/>
        </authorList>
    </citation>
    <scope>NUCLEOTIDE SEQUENCE</scope>
    <source>
        <strain evidence="1">F3-75</strain>
    </source>
</reference>
<evidence type="ECO:0000313" key="1">
    <source>
        <dbReference type="EMBL" id="MCW4128156.1"/>
    </source>
</evidence>
<dbReference type="Gene3D" id="3.10.450.620">
    <property type="entry name" value="JHP933, nucleotidyltransferase-like core domain"/>
    <property type="match status" value="1"/>
</dbReference>
<dbReference type="Pfam" id="PF08843">
    <property type="entry name" value="AbiEii"/>
    <property type="match status" value="1"/>
</dbReference>
<dbReference type="GO" id="GO:0016740">
    <property type="term" value="F:transferase activity"/>
    <property type="evidence" value="ECO:0007669"/>
    <property type="project" value="UniProtKB-KW"/>
</dbReference>
<sequence>MSKWIDFTIDERKAMIQAVSEEKQIDEASAEKDWWVTAVLYAIFHTSIGKYLLFKGGTSLSKGWNIINRFSEDIDLALSRDFFLNVKSLACANCTSNTQIHHLREKAQDYILGDFKSELKEELKRLGLPVTVIGDNDVLGENGEPLKVPHDKDPSVIFVKYPSLYQSNAAYATPTVKIEISVLSMAEPFEMRRISSLVEQAFDGEDVDSDLVQTIRTVTPARTFLEKAFLLCEEYQKADPRTHRMTRHFYDLEKLMQTPYAEVALNDVALYEDIVNHRRKFYHVGYVDYDKELPQSIQIVPSDALLPSYEADYNEMRGSFIYGESLDFSALMKRMAELQERFRKISTEQ</sequence>
<proteinExistence type="predicted"/>
<dbReference type="InterPro" id="IPR014942">
    <property type="entry name" value="AbiEii"/>
</dbReference>
<dbReference type="EMBL" id="JAPDVK010000002">
    <property type="protein sequence ID" value="MCW4128156.1"/>
    <property type="molecule type" value="Genomic_DNA"/>
</dbReference>
<keyword evidence="1" id="KW-0808">Transferase</keyword>